<dbReference type="InterPro" id="IPR055469">
    <property type="entry name" value="DUF7041"/>
</dbReference>
<feature type="coiled-coil region" evidence="2">
    <location>
        <begin position="366"/>
        <end position="414"/>
    </location>
</feature>
<dbReference type="PANTHER" id="PTHR33327:SF3">
    <property type="entry name" value="RNA-DIRECTED DNA POLYMERASE"/>
    <property type="match status" value="1"/>
</dbReference>
<gene>
    <name evidence="5" type="ORF">TBRA_LOCUS5417</name>
</gene>
<dbReference type="PANTHER" id="PTHR33327">
    <property type="entry name" value="ENDONUCLEASE"/>
    <property type="match status" value="1"/>
</dbReference>
<dbReference type="OrthoDB" id="7614231at2759"/>
<keyword evidence="6" id="KW-1185">Reference proteome</keyword>
<protein>
    <recommendedName>
        <fullName evidence="4">BESS domain-containing protein</fullName>
    </recommendedName>
</protein>
<proteinExistence type="predicted"/>
<feature type="compositionally biased region" description="Polar residues" evidence="3">
    <location>
        <begin position="1"/>
        <end position="11"/>
    </location>
</feature>
<dbReference type="AlphaFoldDB" id="A0A6H5ICS8"/>
<dbReference type="GO" id="GO:0003677">
    <property type="term" value="F:DNA binding"/>
    <property type="evidence" value="ECO:0007669"/>
    <property type="project" value="InterPro"/>
</dbReference>
<dbReference type="InterPro" id="IPR004210">
    <property type="entry name" value="BESS_motif"/>
</dbReference>
<evidence type="ECO:0000313" key="6">
    <source>
        <dbReference type="Proteomes" id="UP000479190"/>
    </source>
</evidence>
<name>A0A6H5ICS8_9HYME</name>
<sequence>MDNHNFTQDLTSPRPRRSGNVPYVDECNPSFTRSLVLPASNVRNQKSDVPSLKKYQNDTDEEHKERMFFTSLLLLVKKVPQANKLAMRNEITKIVNKYAYTMQPPESRFMRAPQPLYGFHPSNVPFYHPSCMPYLPNVKQEFQDAHDSRIARMPKKRSRDTVKQESFNTHTGFSDDDGSFVIGGKTNFSTRRQDLPLMESSKRDFDECSSMQDLIVTQSKNSCDVPPTCADSSESVKSPVLPKRTRTETMQDGLIDAPNLEEHRDDIEEEDRIFFSSLLLHISKVPQTFKLNMRNEITAVEHEELLDGIETAIVADHVEMRQARLVEEEFSGKSEIPRVNYWSRAVYLSKSCVRISIDLPLIATDNDNNQRRIAEQQQQLAEQQRLAERQWLDNQRLEQQLADLQAQLALRQNELANALPPPAAAAVQPAIHRVAVKLPAFWSERPSLWFAQADSQFTLSDITSEVTKFRYVVFQLDARIALEVEDVITSPPAVTPYTFLRAKLIERLSASEEQRVRQLISEEELGDRKPSQFLRHLRSLAGNTIVQDNLLRQLWLQRLPSHVLFRREAHPNIKLASIIQWHGRAFSPSTKSCDHGTTKDVGLALHLTIARRASTPGRCDLCRRDCQVMRAPSRPEDWSSALPRSDTSIARLRGEKHHLTASSLPDSPPVKFAAGIAGRLAGCSSCNTIIDRQPPFSAVSISAKFAYPRFANNGLNSLSAALNSLIRVLLYRYRK</sequence>
<dbReference type="EMBL" id="CADCXV010000713">
    <property type="protein sequence ID" value="CAB0033515.1"/>
    <property type="molecule type" value="Genomic_DNA"/>
</dbReference>
<dbReference type="Proteomes" id="UP000479190">
    <property type="component" value="Unassembled WGS sequence"/>
</dbReference>
<evidence type="ECO:0000259" key="4">
    <source>
        <dbReference type="PROSITE" id="PS51031"/>
    </source>
</evidence>
<dbReference type="GO" id="GO:0005634">
    <property type="term" value="C:nucleus"/>
    <property type="evidence" value="ECO:0007669"/>
    <property type="project" value="UniProtKB-SubCell"/>
</dbReference>
<reference evidence="5 6" key="1">
    <citation type="submission" date="2020-02" db="EMBL/GenBank/DDBJ databases">
        <authorList>
            <person name="Ferguson B K."/>
        </authorList>
    </citation>
    <scope>NUCLEOTIDE SEQUENCE [LARGE SCALE GENOMIC DNA]</scope>
</reference>
<evidence type="ECO:0000256" key="1">
    <source>
        <dbReference type="PROSITE-ProRule" id="PRU00371"/>
    </source>
</evidence>
<evidence type="ECO:0000313" key="5">
    <source>
        <dbReference type="EMBL" id="CAB0033515.1"/>
    </source>
</evidence>
<accession>A0A6H5ICS8</accession>
<feature type="domain" description="BESS" evidence="4">
    <location>
        <begin position="62"/>
        <end position="101"/>
    </location>
</feature>
<feature type="region of interest" description="Disordered" evidence="3">
    <location>
        <begin position="153"/>
        <end position="173"/>
    </location>
</feature>
<keyword evidence="1" id="KW-0539">Nucleus</keyword>
<comment type="subcellular location">
    <subcellularLocation>
        <location evidence="1">Nucleus</location>
    </subcellularLocation>
</comment>
<feature type="region of interest" description="Disordered" evidence="3">
    <location>
        <begin position="1"/>
        <end position="23"/>
    </location>
</feature>
<dbReference type="Pfam" id="PF23055">
    <property type="entry name" value="DUF7041"/>
    <property type="match status" value="1"/>
</dbReference>
<dbReference type="PROSITE" id="PS51031">
    <property type="entry name" value="BESS"/>
    <property type="match status" value="1"/>
</dbReference>
<evidence type="ECO:0000256" key="2">
    <source>
        <dbReference type="SAM" id="Coils"/>
    </source>
</evidence>
<organism evidence="5 6">
    <name type="scientific">Trichogramma brassicae</name>
    <dbReference type="NCBI Taxonomy" id="86971"/>
    <lineage>
        <taxon>Eukaryota</taxon>
        <taxon>Metazoa</taxon>
        <taxon>Ecdysozoa</taxon>
        <taxon>Arthropoda</taxon>
        <taxon>Hexapoda</taxon>
        <taxon>Insecta</taxon>
        <taxon>Pterygota</taxon>
        <taxon>Neoptera</taxon>
        <taxon>Endopterygota</taxon>
        <taxon>Hymenoptera</taxon>
        <taxon>Apocrita</taxon>
        <taxon>Proctotrupomorpha</taxon>
        <taxon>Chalcidoidea</taxon>
        <taxon>Trichogrammatidae</taxon>
        <taxon>Trichogramma</taxon>
    </lineage>
</organism>
<keyword evidence="2" id="KW-0175">Coiled coil</keyword>
<evidence type="ECO:0000256" key="3">
    <source>
        <dbReference type="SAM" id="MobiDB-lite"/>
    </source>
</evidence>